<dbReference type="AlphaFoldDB" id="E1YIS4"/>
<evidence type="ECO:0000313" key="6">
    <source>
        <dbReference type="EMBL" id="CBX31712.1"/>
    </source>
</evidence>
<protein>
    <submittedName>
        <fullName evidence="5">Uncharacterized protein</fullName>
    </submittedName>
</protein>
<dbReference type="Gene3D" id="2.60.40.790">
    <property type="match status" value="1"/>
</dbReference>
<dbReference type="PROSITE" id="PS51203">
    <property type="entry name" value="CS"/>
    <property type="match status" value="1"/>
</dbReference>
<accession>E1YIS4</accession>
<evidence type="ECO:0000259" key="3">
    <source>
        <dbReference type="PROSITE" id="PS01031"/>
    </source>
</evidence>
<dbReference type="InterPro" id="IPR002068">
    <property type="entry name" value="A-crystallin/Hsp20_dom"/>
</dbReference>
<dbReference type="Pfam" id="PF00011">
    <property type="entry name" value="HSP20"/>
    <property type="match status" value="1"/>
</dbReference>
<dbReference type="SUPFAM" id="SSF49764">
    <property type="entry name" value="HSP20-like chaperones"/>
    <property type="match status" value="1"/>
</dbReference>
<dbReference type="PROSITE" id="PS01031">
    <property type="entry name" value="SHSP"/>
    <property type="match status" value="1"/>
</dbReference>
<dbReference type="PANTHER" id="PTHR11527">
    <property type="entry name" value="HEAT-SHOCK PROTEIN 20 FAMILY MEMBER"/>
    <property type="match status" value="1"/>
</dbReference>
<reference evidence="5" key="1">
    <citation type="journal article" date="2011" name="Environ. Microbiol.">
        <title>Genomic insights into the metabolic potential of the polycyclic aromatic hydrocarbon degrading sulfate-reducing Deltaproteobacterium N47.</title>
        <authorList>
            <person name="Bergmann F."/>
            <person name="Selesi D."/>
            <person name="Weinmaier T."/>
            <person name="Tischler P."/>
            <person name="Rattei T."/>
            <person name="Meckenstock R.U."/>
        </authorList>
    </citation>
    <scope>NUCLEOTIDE SEQUENCE</scope>
</reference>
<dbReference type="InterPro" id="IPR008978">
    <property type="entry name" value="HSP20-like_chaperone"/>
</dbReference>
<proteinExistence type="inferred from homology"/>
<evidence type="ECO:0000259" key="4">
    <source>
        <dbReference type="PROSITE" id="PS51203"/>
    </source>
</evidence>
<dbReference type="EMBL" id="FR695876">
    <property type="protein sequence ID" value="CBX30468.1"/>
    <property type="molecule type" value="Genomic_DNA"/>
</dbReference>
<organism evidence="5">
    <name type="scientific">uncultured Desulfobacterium sp</name>
    <dbReference type="NCBI Taxonomy" id="201089"/>
    <lineage>
        <taxon>Bacteria</taxon>
        <taxon>Pseudomonadati</taxon>
        <taxon>Thermodesulfobacteriota</taxon>
        <taxon>Desulfobacteria</taxon>
        <taxon>Desulfobacterales</taxon>
        <taxon>Desulfobacteriaceae</taxon>
        <taxon>Desulfobacterium</taxon>
        <taxon>environmental samples</taxon>
    </lineage>
</organism>
<feature type="domain" description="CS" evidence="4">
    <location>
        <begin position="47"/>
        <end position="155"/>
    </location>
</feature>
<name>E1YIS4_9BACT</name>
<evidence type="ECO:0000256" key="1">
    <source>
        <dbReference type="PROSITE-ProRule" id="PRU00285"/>
    </source>
</evidence>
<dbReference type="CDD" id="cd06464">
    <property type="entry name" value="ACD_sHsps-like"/>
    <property type="match status" value="1"/>
</dbReference>
<evidence type="ECO:0000313" key="5">
    <source>
        <dbReference type="EMBL" id="CBX30468.1"/>
    </source>
</evidence>
<dbReference type="InterPro" id="IPR031107">
    <property type="entry name" value="Small_HSP"/>
</dbReference>
<gene>
    <name evidence="6" type="ORF">N47_E52240</name>
    <name evidence="5" type="ORF">N47_K27080</name>
</gene>
<feature type="domain" description="SHSP" evidence="3">
    <location>
        <begin position="43"/>
        <end position="155"/>
    </location>
</feature>
<dbReference type="EMBL" id="FR695877">
    <property type="protein sequence ID" value="CBX31712.1"/>
    <property type="molecule type" value="Genomic_DNA"/>
</dbReference>
<evidence type="ECO:0000256" key="2">
    <source>
        <dbReference type="RuleBase" id="RU003616"/>
    </source>
</evidence>
<dbReference type="InterPro" id="IPR007052">
    <property type="entry name" value="CS_dom"/>
</dbReference>
<comment type="similarity">
    <text evidence="1 2">Belongs to the small heat shock protein (HSP20) family.</text>
</comment>
<sequence>MNINHIKKRRFIMEITKWNPWREIEDMFERYTKSLGHPSGEFITPGDWAPRVDIAETDTEFIIKAEIPEISKDDVKVTIDNGILTIKGERKKEKEEKGKKYHRIERYYGNFIRSFTLPDNVDESNIKASFKDGMLSLNIKKTKESKPKLIEVKLE</sequence>